<feature type="chain" id="PRO_5022140058" description="L-cysteine S-thiosulfotransferase subunit SoxA" evidence="20">
    <location>
        <begin position="29"/>
        <end position="283"/>
    </location>
</feature>
<evidence type="ECO:0000256" key="5">
    <source>
        <dbReference type="ARBA" id="ARBA00022448"/>
    </source>
</evidence>
<sequence length="283" mass="31731">MSKQRTFRSGRHAAWAVALLACSWVAIAKASDDQFAAFRDMLSEDNPGEFWIDAGRELFHKPRGPKQRSLEACDFGLGPGVLKGAYAQLPRYFADTGRVQTLEGRLVTCMVRLQGFKEEDILRPTYLNSAEENSRRDELTQLAAYVASQSNGMPFKPPMQHPKEKQAYALGEYVFHRRMGMMDLSCAHCHGERARGQQLRGVDLPIMTDPATAGKVTTAFPAYVLKDSNVRTWWWRNHRCNLAMRLPWLKLGSDIDAALTLYQVMTGSQSGAPIQVPGLKPRA</sequence>
<comment type="caution">
    <text evidence="22">The sequence shown here is derived from an EMBL/GenBank/DDBJ whole genome shotgun (WGS) entry which is preliminary data.</text>
</comment>
<keyword evidence="22" id="KW-0560">Oxidoreductase</keyword>
<dbReference type="GO" id="GO:0016740">
    <property type="term" value="F:transferase activity"/>
    <property type="evidence" value="ECO:0007669"/>
    <property type="project" value="UniProtKB-KW"/>
</dbReference>
<dbReference type="EMBL" id="VJNB01000002">
    <property type="protein sequence ID" value="TSE20940.1"/>
    <property type="molecule type" value="Genomic_DNA"/>
</dbReference>
<evidence type="ECO:0000313" key="22">
    <source>
        <dbReference type="EMBL" id="TSE20940.1"/>
    </source>
</evidence>
<evidence type="ECO:0000256" key="10">
    <source>
        <dbReference type="ARBA" id="ARBA00022764"/>
    </source>
</evidence>
<evidence type="ECO:0000256" key="11">
    <source>
        <dbReference type="ARBA" id="ARBA00022982"/>
    </source>
</evidence>
<proteinExistence type="inferred from homology"/>
<dbReference type="GO" id="GO:0070069">
    <property type="term" value="C:cytochrome complex"/>
    <property type="evidence" value="ECO:0007669"/>
    <property type="project" value="InterPro"/>
</dbReference>
<evidence type="ECO:0000259" key="21">
    <source>
        <dbReference type="Pfam" id="PF21342"/>
    </source>
</evidence>
<dbReference type="PROSITE" id="PS51257">
    <property type="entry name" value="PROKAR_LIPOPROTEIN"/>
    <property type="match status" value="1"/>
</dbReference>
<evidence type="ECO:0000256" key="13">
    <source>
        <dbReference type="ARBA" id="ARBA00025746"/>
    </source>
</evidence>
<evidence type="ECO:0000256" key="18">
    <source>
        <dbReference type="ARBA" id="ARBA00048077"/>
    </source>
</evidence>
<evidence type="ECO:0000256" key="7">
    <source>
        <dbReference type="ARBA" id="ARBA00022679"/>
    </source>
</evidence>
<evidence type="ECO:0000256" key="12">
    <source>
        <dbReference type="ARBA" id="ARBA00023004"/>
    </source>
</evidence>
<keyword evidence="6" id="KW-0349">Heme</keyword>
<dbReference type="Gene3D" id="1.10.760.10">
    <property type="entry name" value="Cytochrome c-like domain"/>
    <property type="match status" value="2"/>
</dbReference>
<evidence type="ECO:0000256" key="3">
    <source>
        <dbReference type="ARBA" id="ARBA00012408"/>
    </source>
</evidence>
<evidence type="ECO:0000256" key="1">
    <source>
        <dbReference type="ARBA" id="ARBA00004418"/>
    </source>
</evidence>
<evidence type="ECO:0000256" key="2">
    <source>
        <dbReference type="ARBA" id="ARBA00011530"/>
    </source>
</evidence>
<evidence type="ECO:0000256" key="8">
    <source>
        <dbReference type="ARBA" id="ARBA00022723"/>
    </source>
</evidence>
<organism evidence="22 23">
    <name type="scientific">Tepidimonas alkaliphilus</name>
    <dbReference type="NCBI Taxonomy" id="2588942"/>
    <lineage>
        <taxon>Bacteria</taxon>
        <taxon>Pseudomonadati</taxon>
        <taxon>Pseudomonadota</taxon>
        <taxon>Betaproteobacteria</taxon>
        <taxon>Burkholderiales</taxon>
        <taxon>Tepidimonas</taxon>
    </lineage>
</organism>
<keyword evidence="12" id="KW-0408">Iron</keyword>
<feature type="domain" description="Cytochrome c" evidence="21">
    <location>
        <begin position="55"/>
        <end position="155"/>
    </location>
</feature>
<dbReference type="InterPro" id="IPR036909">
    <property type="entry name" value="Cyt_c-like_dom_sf"/>
</dbReference>
<accession>A0A554WBI7</accession>
<evidence type="ECO:0000256" key="4">
    <source>
        <dbReference type="ARBA" id="ARBA00019364"/>
    </source>
</evidence>
<keyword evidence="7" id="KW-0808">Transferase</keyword>
<dbReference type="SUPFAM" id="SSF46626">
    <property type="entry name" value="Cytochrome c"/>
    <property type="match status" value="2"/>
</dbReference>
<keyword evidence="23" id="KW-1185">Reference proteome</keyword>
<comment type="subcellular location">
    <subcellularLocation>
        <location evidence="1">Periplasm</location>
    </subcellularLocation>
</comment>
<dbReference type="InterPro" id="IPR025710">
    <property type="entry name" value="SoxA"/>
</dbReference>
<evidence type="ECO:0000256" key="20">
    <source>
        <dbReference type="SAM" id="SignalP"/>
    </source>
</evidence>
<dbReference type="Pfam" id="PF21342">
    <property type="entry name" value="SoxA-TsdA_cyt-c"/>
    <property type="match status" value="1"/>
</dbReference>
<reference evidence="22 23" key="1">
    <citation type="submission" date="2019-07" db="EMBL/GenBank/DDBJ databases">
        <title>Tepidimonas alkaliphilus YIM 72238 draft genome.</title>
        <authorList>
            <person name="Da Costa M.S."/>
            <person name="Froufe H.J.C."/>
            <person name="Egas C."/>
            <person name="Albuquerque L."/>
        </authorList>
    </citation>
    <scope>NUCLEOTIDE SEQUENCE [LARGE SCALE GENOMIC DNA]</scope>
    <source>
        <strain evidence="22 23">YIM 72238</strain>
    </source>
</reference>
<dbReference type="NCBIfam" id="TIGR04484">
    <property type="entry name" value="thiosulf_SoxA"/>
    <property type="match status" value="1"/>
</dbReference>
<evidence type="ECO:0000256" key="15">
    <source>
        <dbReference type="ARBA" id="ARBA00030833"/>
    </source>
</evidence>
<dbReference type="GO" id="GO:0016669">
    <property type="term" value="F:oxidoreductase activity, acting on a sulfur group of donors, cytochrome as acceptor"/>
    <property type="evidence" value="ECO:0007669"/>
    <property type="project" value="InterPro"/>
</dbReference>
<dbReference type="GO" id="GO:0019417">
    <property type="term" value="P:sulfur oxidation"/>
    <property type="evidence" value="ECO:0007669"/>
    <property type="project" value="InterPro"/>
</dbReference>
<dbReference type="RefSeq" id="WP_143889641.1">
    <property type="nucleotide sequence ID" value="NZ_VJNB01000002.1"/>
</dbReference>
<dbReference type="AlphaFoldDB" id="A0A554WBI7"/>
<evidence type="ECO:0000256" key="16">
    <source>
        <dbReference type="ARBA" id="ARBA00032236"/>
    </source>
</evidence>
<comment type="similarity">
    <text evidence="13">Belongs to the SoxA family.</text>
</comment>
<dbReference type="Proteomes" id="UP000315736">
    <property type="component" value="Unassembled WGS sequence"/>
</dbReference>
<dbReference type="GO" id="GO:0042597">
    <property type="term" value="C:periplasmic space"/>
    <property type="evidence" value="ECO:0007669"/>
    <property type="project" value="UniProtKB-SubCell"/>
</dbReference>
<evidence type="ECO:0000256" key="6">
    <source>
        <dbReference type="ARBA" id="ARBA00022617"/>
    </source>
</evidence>
<comment type="catalytic activity">
    <reaction evidence="18">
        <text>L-cysteinyl-[SoxY protein] + thiosulfate + 2 Fe(III)-[cytochrome c] = S-sulfosulfanyl-L-cysteinyl-[SoxY protein] + 2 Fe(II)-[cytochrome c] + 2 H(+)</text>
        <dbReference type="Rhea" id="RHEA:56720"/>
        <dbReference type="Rhea" id="RHEA-COMP:10350"/>
        <dbReference type="Rhea" id="RHEA-COMP:14328"/>
        <dbReference type="Rhea" id="RHEA-COMP:14399"/>
        <dbReference type="Rhea" id="RHEA-COMP:14691"/>
        <dbReference type="ChEBI" id="CHEBI:15378"/>
        <dbReference type="ChEBI" id="CHEBI:29033"/>
        <dbReference type="ChEBI" id="CHEBI:29034"/>
        <dbReference type="ChEBI" id="CHEBI:29950"/>
        <dbReference type="ChEBI" id="CHEBI:33542"/>
        <dbReference type="ChEBI" id="CHEBI:139321"/>
        <dbReference type="EC" id="2.8.5.2"/>
    </reaction>
</comment>
<keyword evidence="5" id="KW-0813">Transport</keyword>
<evidence type="ECO:0000256" key="17">
    <source>
        <dbReference type="ARBA" id="ARBA00032318"/>
    </source>
</evidence>
<dbReference type="GO" id="GO:0020037">
    <property type="term" value="F:heme binding"/>
    <property type="evidence" value="ECO:0007669"/>
    <property type="project" value="InterPro"/>
</dbReference>
<feature type="signal peptide" evidence="20">
    <location>
        <begin position="1"/>
        <end position="28"/>
    </location>
</feature>
<keyword evidence="9 20" id="KW-0732">Signal</keyword>
<evidence type="ECO:0000256" key="19">
    <source>
        <dbReference type="ARBA" id="ARBA00048423"/>
    </source>
</evidence>
<dbReference type="GO" id="GO:0009055">
    <property type="term" value="F:electron transfer activity"/>
    <property type="evidence" value="ECO:0007669"/>
    <property type="project" value="InterPro"/>
</dbReference>
<comment type="subunit">
    <text evidence="2">Heterodimer of SoxA and SoxX.</text>
</comment>
<keyword evidence="11" id="KW-0249">Electron transport</keyword>
<evidence type="ECO:0000256" key="14">
    <source>
        <dbReference type="ARBA" id="ARBA00030174"/>
    </source>
</evidence>
<dbReference type="OrthoDB" id="9808312at2"/>
<gene>
    <name evidence="22" type="primary">soxA_2</name>
    <name evidence="22" type="ORF">Talka_00603</name>
</gene>
<evidence type="ECO:0000313" key="23">
    <source>
        <dbReference type="Proteomes" id="UP000315736"/>
    </source>
</evidence>
<protein>
    <recommendedName>
        <fullName evidence="4">L-cysteine S-thiosulfotransferase subunit SoxA</fullName>
        <ecNumber evidence="3">2.8.5.2</ecNumber>
    </recommendedName>
    <alternativeName>
        <fullName evidence="16">Protein SoxA</fullName>
    </alternativeName>
    <alternativeName>
        <fullName evidence="17">SoxAX cytochrome complex subunit A</fullName>
    </alternativeName>
    <alternativeName>
        <fullName evidence="15">Sulfur oxidizing protein A</fullName>
    </alternativeName>
    <alternativeName>
        <fullName evidence="14">Thiosulfate-oxidizing multienzyme system protein SoxA</fullName>
    </alternativeName>
</protein>
<keyword evidence="10" id="KW-0574">Periplasm</keyword>
<dbReference type="GO" id="GO:0046872">
    <property type="term" value="F:metal ion binding"/>
    <property type="evidence" value="ECO:0007669"/>
    <property type="project" value="UniProtKB-KW"/>
</dbReference>
<keyword evidence="8" id="KW-0479">Metal-binding</keyword>
<evidence type="ECO:0000256" key="9">
    <source>
        <dbReference type="ARBA" id="ARBA00022729"/>
    </source>
</evidence>
<dbReference type="EC" id="2.8.5.2" evidence="3"/>
<dbReference type="InterPro" id="IPR009056">
    <property type="entry name" value="Cyt_c-like_dom"/>
</dbReference>
<name>A0A554WBI7_9BURK</name>
<comment type="catalytic activity">
    <reaction evidence="19">
        <text>S-sulfanyl-L-cysteinyl-[SoxY protein] + thiosulfate + 2 Fe(III)-[cytochrome c] = S-(2-sulfodisulfanyl)-L-cysteinyl-[SoxY protein] + 2 Fe(II)-[cytochrome c] + 2 H(+)</text>
        <dbReference type="Rhea" id="RHEA:51224"/>
        <dbReference type="Rhea" id="RHEA-COMP:10350"/>
        <dbReference type="Rhea" id="RHEA-COMP:14399"/>
        <dbReference type="Rhea" id="RHEA-COMP:14689"/>
        <dbReference type="Rhea" id="RHEA-COMP:14690"/>
        <dbReference type="ChEBI" id="CHEBI:15378"/>
        <dbReference type="ChEBI" id="CHEBI:29033"/>
        <dbReference type="ChEBI" id="CHEBI:29034"/>
        <dbReference type="ChEBI" id="CHEBI:33542"/>
        <dbReference type="ChEBI" id="CHEBI:61963"/>
        <dbReference type="ChEBI" id="CHEBI:140664"/>
        <dbReference type="EC" id="2.8.5.2"/>
    </reaction>
</comment>